<evidence type="ECO:0000313" key="2">
    <source>
        <dbReference type="EMBL" id="MPC56520.1"/>
    </source>
</evidence>
<proteinExistence type="predicted"/>
<reference evidence="2 3" key="1">
    <citation type="submission" date="2019-05" db="EMBL/GenBank/DDBJ databases">
        <title>Another draft genome of Portunus trituberculatus and its Hox gene families provides insights of decapod evolution.</title>
        <authorList>
            <person name="Jeong J.-H."/>
            <person name="Song I."/>
            <person name="Kim S."/>
            <person name="Choi T."/>
            <person name="Kim D."/>
            <person name="Ryu S."/>
            <person name="Kim W."/>
        </authorList>
    </citation>
    <scope>NUCLEOTIDE SEQUENCE [LARGE SCALE GENOMIC DNA]</scope>
    <source>
        <tissue evidence="2">Muscle</tissue>
    </source>
</reference>
<keyword evidence="3" id="KW-1185">Reference proteome</keyword>
<feature type="region of interest" description="Disordered" evidence="1">
    <location>
        <begin position="57"/>
        <end position="80"/>
    </location>
</feature>
<name>A0A5B7G8E1_PORTR</name>
<dbReference type="AlphaFoldDB" id="A0A5B7G8E1"/>
<dbReference type="EMBL" id="VSRR010014003">
    <property type="protein sequence ID" value="MPC56520.1"/>
    <property type="molecule type" value="Genomic_DNA"/>
</dbReference>
<organism evidence="2 3">
    <name type="scientific">Portunus trituberculatus</name>
    <name type="common">Swimming crab</name>
    <name type="synonym">Neptunus trituberculatus</name>
    <dbReference type="NCBI Taxonomy" id="210409"/>
    <lineage>
        <taxon>Eukaryota</taxon>
        <taxon>Metazoa</taxon>
        <taxon>Ecdysozoa</taxon>
        <taxon>Arthropoda</taxon>
        <taxon>Crustacea</taxon>
        <taxon>Multicrustacea</taxon>
        <taxon>Malacostraca</taxon>
        <taxon>Eumalacostraca</taxon>
        <taxon>Eucarida</taxon>
        <taxon>Decapoda</taxon>
        <taxon>Pleocyemata</taxon>
        <taxon>Brachyura</taxon>
        <taxon>Eubrachyura</taxon>
        <taxon>Portunoidea</taxon>
        <taxon>Portunidae</taxon>
        <taxon>Portuninae</taxon>
        <taxon>Portunus</taxon>
    </lineage>
</organism>
<evidence type="ECO:0000256" key="1">
    <source>
        <dbReference type="SAM" id="MobiDB-lite"/>
    </source>
</evidence>
<evidence type="ECO:0000313" key="3">
    <source>
        <dbReference type="Proteomes" id="UP000324222"/>
    </source>
</evidence>
<accession>A0A5B7G8E1</accession>
<dbReference type="Proteomes" id="UP000324222">
    <property type="component" value="Unassembled WGS sequence"/>
</dbReference>
<gene>
    <name evidence="2" type="ORF">E2C01_050482</name>
</gene>
<comment type="caution">
    <text evidence="2">The sequence shown here is derived from an EMBL/GenBank/DDBJ whole genome shotgun (WGS) entry which is preliminary data.</text>
</comment>
<sequence length="158" mass="17226">MARVESMIPGRDGHPRAAIVQMRGIKTCRSLDKLYRLEATPPDSDFNDCTQLESLNSQHPDKAVSNGDAPHPGAQECSTPSMHMTTRVEDWRTTVGSTAHAHTPLYDLAAENWASEAAIVWAVVVTTTTSHLRRTTTTLTAAPPSLHQLALPTLIYAL</sequence>
<protein>
    <submittedName>
        <fullName evidence="2">Uncharacterized protein</fullName>
    </submittedName>
</protein>